<dbReference type="InterPro" id="IPR056077">
    <property type="entry name" value="DUF7660"/>
</dbReference>
<accession>A0ABW0EIM6</accession>
<dbReference type="RefSeq" id="WP_378242988.1">
    <property type="nucleotide sequence ID" value="NZ_JBHSKF010000001.1"/>
</dbReference>
<reference evidence="3" key="1">
    <citation type="journal article" date="2019" name="Int. J. Syst. Evol. Microbiol.">
        <title>The Global Catalogue of Microorganisms (GCM) 10K type strain sequencing project: providing services to taxonomists for standard genome sequencing and annotation.</title>
        <authorList>
            <consortium name="The Broad Institute Genomics Platform"/>
            <consortium name="The Broad Institute Genome Sequencing Center for Infectious Disease"/>
            <person name="Wu L."/>
            <person name="Ma J."/>
        </authorList>
    </citation>
    <scope>NUCLEOTIDE SEQUENCE [LARGE SCALE GENOMIC DNA]</scope>
    <source>
        <strain evidence="3">CCUG 59778</strain>
    </source>
</reference>
<sequence length="139" mass="15207">MPQDNDHPACERCGLPVRVSRRYYETFERMHYVCFHYAFEHGHSQGDGDPDETCGLDGCPSAPAADHKDRVVAVLRELVDDWADGPPADWGTLALPDYLAAVAAWLRDCDGHHDARGVPVPASGWEVVAAALRAAKAPE</sequence>
<protein>
    <recommendedName>
        <fullName evidence="1">DUF7660 domain-containing protein</fullName>
    </recommendedName>
</protein>
<proteinExistence type="predicted"/>
<evidence type="ECO:0000313" key="2">
    <source>
        <dbReference type="EMBL" id="MFC5285754.1"/>
    </source>
</evidence>
<organism evidence="2 3">
    <name type="scientific">Actinokineospora guangxiensis</name>
    <dbReference type="NCBI Taxonomy" id="1490288"/>
    <lineage>
        <taxon>Bacteria</taxon>
        <taxon>Bacillati</taxon>
        <taxon>Actinomycetota</taxon>
        <taxon>Actinomycetes</taxon>
        <taxon>Pseudonocardiales</taxon>
        <taxon>Pseudonocardiaceae</taxon>
        <taxon>Actinokineospora</taxon>
    </lineage>
</organism>
<gene>
    <name evidence="2" type="ORF">ACFPM7_01705</name>
</gene>
<comment type="caution">
    <text evidence="2">The sequence shown here is derived from an EMBL/GenBank/DDBJ whole genome shotgun (WGS) entry which is preliminary data.</text>
</comment>
<dbReference type="EMBL" id="JBHSKF010000001">
    <property type="protein sequence ID" value="MFC5285754.1"/>
    <property type="molecule type" value="Genomic_DNA"/>
</dbReference>
<name>A0ABW0EIM6_9PSEU</name>
<feature type="domain" description="DUF7660" evidence="1">
    <location>
        <begin position="68"/>
        <end position="137"/>
    </location>
</feature>
<evidence type="ECO:0000313" key="3">
    <source>
        <dbReference type="Proteomes" id="UP001596157"/>
    </source>
</evidence>
<evidence type="ECO:0000259" key="1">
    <source>
        <dbReference type="Pfam" id="PF24693"/>
    </source>
</evidence>
<dbReference type="Pfam" id="PF24693">
    <property type="entry name" value="DUF7660"/>
    <property type="match status" value="1"/>
</dbReference>
<keyword evidence="3" id="KW-1185">Reference proteome</keyword>
<dbReference type="Proteomes" id="UP001596157">
    <property type="component" value="Unassembled WGS sequence"/>
</dbReference>